<evidence type="ECO:0000313" key="1">
    <source>
        <dbReference type="EMBL" id="GFK92925.1"/>
    </source>
</evidence>
<keyword evidence="2" id="KW-1185">Reference proteome</keyword>
<name>A0A6V8LXB8_9BACT</name>
<dbReference type="AlphaFoldDB" id="A0A6V8LXB8"/>
<organism evidence="1 2">
    <name type="scientific">Fundidesulfovibrio magnetotacticus</name>
    <dbReference type="NCBI Taxonomy" id="2730080"/>
    <lineage>
        <taxon>Bacteria</taxon>
        <taxon>Pseudomonadati</taxon>
        <taxon>Thermodesulfobacteriota</taxon>
        <taxon>Desulfovibrionia</taxon>
        <taxon>Desulfovibrionales</taxon>
        <taxon>Desulfovibrionaceae</taxon>
        <taxon>Fundidesulfovibrio</taxon>
    </lineage>
</organism>
<dbReference type="RefSeq" id="WP_173081457.1">
    <property type="nucleotide sequence ID" value="NZ_BLTE01000002.1"/>
</dbReference>
<dbReference type="EMBL" id="BLTE01000002">
    <property type="protein sequence ID" value="GFK92925.1"/>
    <property type="molecule type" value="Genomic_DNA"/>
</dbReference>
<accession>A0A6V8LXB8</accession>
<gene>
    <name evidence="1" type="ORF">NNJEOMEG_00753</name>
</gene>
<comment type="caution">
    <text evidence="1">The sequence shown here is derived from an EMBL/GenBank/DDBJ whole genome shotgun (WGS) entry which is preliminary data.</text>
</comment>
<sequence length="170" mass="18086">MPPAMLPAAESRNSKPAPLRALAAALLLAAFLRVPSAFPAAARSVEALPESDGYALLASVQAMHRAQCPSDGPSVIVFETGGGDPAMNGAFLYLRLDLAERSFVWKTGLNVRRVLGLSCGPGDSVLILAEEDAMDARQNIVTRQTAWRVRFALERGNLRPVVAVEPAPKP</sequence>
<dbReference type="Proteomes" id="UP000494245">
    <property type="component" value="Unassembled WGS sequence"/>
</dbReference>
<reference evidence="1 2" key="1">
    <citation type="submission" date="2020-04" db="EMBL/GenBank/DDBJ databases">
        <authorList>
            <consortium name="Desulfovibrio sp. FSS-1 genome sequencing consortium"/>
            <person name="Shimoshige H."/>
            <person name="Kobayashi H."/>
            <person name="Maekawa T."/>
        </authorList>
    </citation>
    <scope>NUCLEOTIDE SEQUENCE [LARGE SCALE GENOMIC DNA]</scope>
    <source>
        <strain evidence="1 2">SIID29052-01</strain>
    </source>
</reference>
<proteinExistence type="predicted"/>
<evidence type="ECO:0000313" key="2">
    <source>
        <dbReference type="Proteomes" id="UP000494245"/>
    </source>
</evidence>
<protein>
    <submittedName>
        <fullName evidence="1">Uncharacterized protein</fullName>
    </submittedName>
</protein>
<reference evidence="1 2" key="2">
    <citation type="submission" date="2020-05" db="EMBL/GenBank/DDBJ databases">
        <title>Draft genome sequence of Desulfovibrio sp. strainFSS-1.</title>
        <authorList>
            <person name="Shimoshige H."/>
            <person name="Kobayashi H."/>
            <person name="Maekawa T."/>
        </authorList>
    </citation>
    <scope>NUCLEOTIDE SEQUENCE [LARGE SCALE GENOMIC DNA]</scope>
    <source>
        <strain evidence="1 2">SIID29052-01</strain>
    </source>
</reference>